<dbReference type="EMBL" id="RRYP01031224">
    <property type="protein sequence ID" value="TNV71000.1"/>
    <property type="molecule type" value="Genomic_DNA"/>
</dbReference>
<accession>A0A8J8SUC1</accession>
<protein>
    <submittedName>
        <fullName evidence="1">Uncharacterized protein</fullName>
    </submittedName>
</protein>
<name>A0A8J8SUC1_HALGN</name>
<evidence type="ECO:0000313" key="1">
    <source>
        <dbReference type="EMBL" id="TNV71000.1"/>
    </source>
</evidence>
<dbReference type="Proteomes" id="UP000785679">
    <property type="component" value="Unassembled WGS sequence"/>
</dbReference>
<organism evidence="1 2">
    <name type="scientific">Halteria grandinella</name>
    <dbReference type="NCBI Taxonomy" id="5974"/>
    <lineage>
        <taxon>Eukaryota</taxon>
        <taxon>Sar</taxon>
        <taxon>Alveolata</taxon>
        <taxon>Ciliophora</taxon>
        <taxon>Intramacronucleata</taxon>
        <taxon>Spirotrichea</taxon>
        <taxon>Stichotrichia</taxon>
        <taxon>Sporadotrichida</taxon>
        <taxon>Halteriidae</taxon>
        <taxon>Halteria</taxon>
    </lineage>
</organism>
<evidence type="ECO:0000313" key="2">
    <source>
        <dbReference type="Proteomes" id="UP000785679"/>
    </source>
</evidence>
<gene>
    <name evidence="1" type="ORF">FGO68_gene5229</name>
</gene>
<keyword evidence="2" id="KW-1185">Reference proteome</keyword>
<reference evidence="1" key="1">
    <citation type="submission" date="2019-06" db="EMBL/GenBank/DDBJ databases">
        <authorList>
            <person name="Zheng W."/>
        </authorList>
    </citation>
    <scope>NUCLEOTIDE SEQUENCE</scope>
    <source>
        <strain evidence="1">QDHG01</strain>
    </source>
</reference>
<comment type="caution">
    <text evidence="1">The sequence shown here is derived from an EMBL/GenBank/DDBJ whole genome shotgun (WGS) entry which is preliminary data.</text>
</comment>
<dbReference type="AlphaFoldDB" id="A0A8J8SUC1"/>
<sequence>MNYLSMIKSYLILKLYQESIFTLEIYQRTFFSLILKLQSYQLSQPHLRISISIIGISSSDQSCAQLTRPQHLQARQESTLSLF</sequence>
<proteinExistence type="predicted"/>